<dbReference type="Proteomes" id="UP000585258">
    <property type="component" value="Unassembled WGS sequence"/>
</dbReference>
<dbReference type="InterPro" id="IPR050490">
    <property type="entry name" value="Bact_solute-bd_prot1"/>
</dbReference>
<dbReference type="Gene3D" id="3.40.190.10">
    <property type="entry name" value="Periplasmic binding protein-like II"/>
    <property type="match status" value="2"/>
</dbReference>
<keyword evidence="1" id="KW-0472">Membrane</keyword>
<organism evidence="2 3">
    <name type="scientific">Clostridium gasigenes</name>
    <dbReference type="NCBI Taxonomy" id="94869"/>
    <lineage>
        <taxon>Bacteria</taxon>
        <taxon>Bacillati</taxon>
        <taxon>Bacillota</taxon>
        <taxon>Clostridia</taxon>
        <taxon>Eubacteriales</taxon>
        <taxon>Clostridiaceae</taxon>
        <taxon>Clostridium</taxon>
    </lineage>
</organism>
<keyword evidence="1" id="KW-1133">Transmembrane helix</keyword>
<dbReference type="RefSeq" id="WP_185163348.1">
    <property type="nucleotide sequence ID" value="NZ_JACKWY010000001.1"/>
</dbReference>
<protein>
    <submittedName>
        <fullName evidence="2">Carbohydrate ABC transporter substrate-binding protein</fullName>
    </submittedName>
</protein>
<dbReference type="PANTHER" id="PTHR43649:SF12">
    <property type="entry name" value="DIACETYLCHITOBIOSE BINDING PROTEIN DASA"/>
    <property type="match status" value="1"/>
</dbReference>
<feature type="transmembrane region" description="Helical" evidence="1">
    <location>
        <begin position="10"/>
        <end position="28"/>
    </location>
</feature>
<comment type="caution">
    <text evidence="2">The sequence shown here is derived from an EMBL/GenBank/DDBJ whole genome shotgun (WGS) entry which is preliminary data.</text>
</comment>
<gene>
    <name evidence="2" type="ORF">H7E68_02180</name>
</gene>
<dbReference type="AlphaFoldDB" id="A0A7X0SC82"/>
<evidence type="ECO:0000313" key="2">
    <source>
        <dbReference type="EMBL" id="MBB6713542.1"/>
    </source>
</evidence>
<keyword evidence="1" id="KW-0812">Transmembrane</keyword>
<evidence type="ECO:0000256" key="1">
    <source>
        <dbReference type="SAM" id="Phobius"/>
    </source>
</evidence>
<proteinExistence type="predicted"/>
<dbReference type="EMBL" id="JACKWY010000001">
    <property type="protein sequence ID" value="MBB6713542.1"/>
    <property type="molecule type" value="Genomic_DNA"/>
</dbReference>
<dbReference type="SUPFAM" id="SSF53850">
    <property type="entry name" value="Periplasmic binding protein-like II"/>
    <property type="match status" value="1"/>
</dbReference>
<reference evidence="2 3" key="1">
    <citation type="submission" date="2020-08" db="EMBL/GenBank/DDBJ databases">
        <title>Clostridia isolated from Swiss meat.</title>
        <authorList>
            <person name="Wambui J."/>
            <person name="Stevens M.J.A."/>
            <person name="Stephan R."/>
        </authorList>
    </citation>
    <scope>NUCLEOTIDE SEQUENCE [LARGE SCALE GENOMIC DNA]</scope>
    <source>
        <strain evidence="2 3">CM001</strain>
    </source>
</reference>
<evidence type="ECO:0000313" key="3">
    <source>
        <dbReference type="Proteomes" id="UP000585258"/>
    </source>
</evidence>
<accession>A0A7X0SC82</accession>
<name>A0A7X0SC82_9CLOT</name>
<sequence>MRNIIKDNKWYVTIVVAFLVFSIGYKLYKENNTNYTNKEVVNLVLQDGGITDGLIELVDEFNLKNKDVQIDFDICDKDYINVAITKLVNQRKIDIFQYFDSFLVDKEEISNLNNLNIDYSKIDNGAAVKLNNEVVGVKYGSSVPKMIINKEILYEAGIKDFNGINTYEELIDIAKKVKENVPGVTPIGISTANEEDNSMMIGMPSAMNSNIYSTFWNYKEGKYTFDETAKTLEMYRNLYENKLINEDFNIKDSKTILEDFTDKKVAITFNQYYNKDFLMENASDMDITLQNMPVFSESDLNKRYYYSDNKILVIRNYDKDINIENIDNHKKAVKEVYEWLMSDDVTSKLIESESNFASFNKSNKINKSKLEFSEFNENTNFEHEILDPTIFMAVNKYYIRDIFAKLIKGEDNINSELIKLEETINSEIENQKESMKVNLDMYKEQE</sequence>
<dbReference type="PANTHER" id="PTHR43649">
    <property type="entry name" value="ARABINOSE-BINDING PROTEIN-RELATED"/>
    <property type="match status" value="1"/>
</dbReference>